<dbReference type="AlphaFoldDB" id="A0ABD0KLX7"/>
<keyword evidence="3" id="KW-1185">Reference proteome</keyword>
<name>A0ABD0KLX7_9CAEN</name>
<feature type="compositionally biased region" description="Low complexity" evidence="1">
    <location>
        <begin position="77"/>
        <end position="93"/>
    </location>
</feature>
<evidence type="ECO:0000313" key="3">
    <source>
        <dbReference type="Proteomes" id="UP001519460"/>
    </source>
</evidence>
<evidence type="ECO:0000313" key="2">
    <source>
        <dbReference type="EMBL" id="KAK7488273.1"/>
    </source>
</evidence>
<comment type="caution">
    <text evidence="2">The sequence shown here is derived from an EMBL/GenBank/DDBJ whole genome shotgun (WGS) entry which is preliminary data.</text>
</comment>
<protein>
    <submittedName>
        <fullName evidence="2">Uncharacterized protein</fullName>
    </submittedName>
</protein>
<sequence>MQTVTRKTQEVADYWLEPLQFRDSWPAQGELNPARPGGAGDRVGTSGFALSIDWAVREALGFCWDAKGSNCADSRGSNCSLLRCSSPSRSEAE</sequence>
<feature type="region of interest" description="Disordered" evidence="1">
    <location>
        <begin position="73"/>
        <end position="93"/>
    </location>
</feature>
<evidence type="ECO:0000256" key="1">
    <source>
        <dbReference type="SAM" id="MobiDB-lite"/>
    </source>
</evidence>
<reference evidence="2 3" key="1">
    <citation type="journal article" date="2023" name="Sci. Data">
        <title>Genome assembly of the Korean intertidal mud-creeper Batillaria attramentaria.</title>
        <authorList>
            <person name="Patra A.K."/>
            <person name="Ho P.T."/>
            <person name="Jun S."/>
            <person name="Lee S.J."/>
            <person name="Kim Y."/>
            <person name="Won Y.J."/>
        </authorList>
    </citation>
    <scope>NUCLEOTIDE SEQUENCE [LARGE SCALE GENOMIC DNA]</scope>
    <source>
        <strain evidence="2">Wonlab-2016</strain>
    </source>
</reference>
<proteinExistence type="predicted"/>
<feature type="non-terminal residue" evidence="2">
    <location>
        <position position="93"/>
    </location>
</feature>
<dbReference type="Proteomes" id="UP001519460">
    <property type="component" value="Unassembled WGS sequence"/>
</dbReference>
<organism evidence="2 3">
    <name type="scientific">Batillaria attramentaria</name>
    <dbReference type="NCBI Taxonomy" id="370345"/>
    <lineage>
        <taxon>Eukaryota</taxon>
        <taxon>Metazoa</taxon>
        <taxon>Spiralia</taxon>
        <taxon>Lophotrochozoa</taxon>
        <taxon>Mollusca</taxon>
        <taxon>Gastropoda</taxon>
        <taxon>Caenogastropoda</taxon>
        <taxon>Sorbeoconcha</taxon>
        <taxon>Cerithioidea</taxon>
        <taxon>Batillariidae</taxon>
        <taxon>Batillaria</taxon>
    </lineage>
</organism>
<dbReference type="EMBL" id="JACVVK020000152">
    <property type="protein sequence ID" value="KAK7488273.1"/>
    <property type="molecule type" value="Genomic_DNA"/>
</dbReference>
<accession>A0ABD0KLX7</accession>
<gene>
    <name evidence="2" type="ORF">BaRGS_00020432</name>
</gene>